<dbReference type="PANTHER" id="PTHR36832:SF1">
    <property type="entry name" value="SLR1174 PROTEIN"/>
    <property type="match status" value="1"/>
</dbReference>
<comment type="caution">
    <text evidence="2">The sequence shown here is derived from an EMBL/GenBank/DDBJ whole genome shotgun (WGS) entry which is preliminary data.</text>
</comment>
<keyword evidence="1" id="KW-0472">Membrane</keyword>
<evidence type="ECO:0008006" key="4">
    <source>
        <dbReference type="Google" id="ProtNLM"/>
    </source>
</evidence>
<accession>A0A0R2RRA6</accession>
<sequence>MIASLPALPAVFSIGLQRQLAYRWNYLLRALFSAMPLLVSWVFWSAVFQGKETVGPYTLASLLTYYAVLLVVESVSSPADDDFQISREIREGTLNSILLRPLPYGLYRGALFLSGRCAYLVAALLPLALSFFLLSRVLPLQLGSLDLARGIPAVLGSALLQFSLTLCLSLTSFWLLDISALIFLVYSLEFLAGGHVFPLDLLPPALFQVAQLLPFAYEYWFPAATLCGSISHSAWLFGITMQSGWALFFLLLAHFLWKAGLRKYTAAGG</sequence>
<feature type="transmembrane region" description="Helical" evidence="1">
    <location>
        <begin position="234"/>
        <end position="257"/>
    </location>
</feature>
<keyword evidence="1" id="KW-1133">Transmembrane helix</keyword>
<dbReference type="AlphaFoldDB" id="A0A0R2RRA6"/>
<feature type="transmembrane region" description="Helical" evidence="1">
    <location>
        <begin position="178"/>
        <end position="197"/>
    </location>
</feature>
<dbReference type="InterPro" id="IPR010390">
    <property type="entry name" value="ABC-2_transporter-like"/>
</dbReference>
<feature type="transmembrane region" description="Helical" evidence="1">
    <location>
        <begin position="54"/>
        <end position="72"/>
    </location>
</feature>
<reference evidence="2 3" key="1">
    <citation type="submission" date="2015-10" db="EMBL/GenBank/DDBJ databases">
        <title>Metagenome-Assembled Genomes uncover a global brackish microbiome.</title>
        <authorList>
            <person name="Hugerth L.W."/>
            <person name="Larsson J."/>
            <person name="Alneberg J."/>
            <person name="Lindh M.V."/>
            <person name="Legrand C."/>
            <person name="Pinhassi J."/>
            <person name="Andersson A.F."/>
        </authorList>
    </citation>
    <scope>NUCLEOTIDE SEQUENCE [LARGE SCALE GENOMIC DNA]</scope>
    <source>
        <strain evidence="2">BACL18 MAG-120507-bin52</strain>
    </source>
</reference>
<gene>
    <name evidence="2" type="ORF">ABR82_00225</name>
</gene>
<evidence type="ECO:0000256" key="1">
    <source>
        <dbReference type="SAM" id="Phobius"/>
    </source>
</evidence>
<feature type="transmembrane region" description="Helical" evidence="1">
    <location>
        <begin position="26"/>
        <end position="48"/>
    </location>
</feature>
<name>A0A0R2RRA6_9BACT</name>
<evidence type="ECO:0000313" key="2">
    <source>
        <dbReference type="EMBL" id="KRO63005.1"/>
    </source>
</evidence>
<dbReference type="Proteomes" id="UP000051269">
    <property type="component" value="Unassembled WGS sequence"/>
</dbReference>
<protein>
    <recommendedName>
        <fullName evidence="4">ABC transporter permease</fullName>
    </recommendedName>
</protein>
<dbReference type="EMBL" id="LIBO01000014">
    <property type="protein sequence ID" value="KRO63005.1"/>
    <property type="molecule type" value="Genomic_DNA"/>
</dbReference>
<proteinExistence type="predicted"/>
<keyword evidence="1" id="KW-0812">Transmembrane</keyword>
<dbReference type="Pfam" id="PF06182">
    <property type="entry name" value="ABC2_membrane_6"/>
    <property type="match status" value="1"/>
</dbReference>
<feature type="transmembrane region" description="Helical" evidence="1">
    <location>
        <begin position="117"/>
        <end position="138"/>
    </location>
</feature>
<organism evidence="2 3">
    <name type="scientific">Verrucomicrobia subdivision 6 bacterium BACL9 MAG-120507-bin52</name>
    <dbReference type="NCBI Taxonomy" id="1655590"/>
    <lineage>
        <taxon>Bacteria</taxon>
        <taxon>Pseudomonadati</taxon>
        <taxon>Verrucomicrobiota</taxon>
        <taxon>Verrucomicrobiia</taxon>
        <taxon>Verrucomicrobiales</taxon>
        <taxon>Verrucomicrobia subdivision 6</taxon>
    </lineage>
</organism>
<evidence type="ECO:0000313" key="3">
    <source>
        <dbReference type="Proteomes" id="UP000051269"/>
    </source>
</evidence>
<dbReference type="PANTHER" id="PTHR36832">
    <property type="entry name" value="SLR1174 PROTEIN-RELATED"/>
    <property type="match status" value="1"/>
</dbReference>
<feature type="transmembrane region" description="Helical" evidence="1">
    <location>
        <begin position="150"/>
        <end position="171"/>
    </location>
</feature>